<protein>
    <submittedName>
        <fullName evidence="2">Integrase catalytic domain-containing protein</fullName>
    </submittedName>
</protein>
<sequence>QLWWTGPAWLSNEHSMWPSVPTLPAELPELRPMKLLRIIVLVQRFTVNCSVSRLRKQKIVGFIRSEELQWAKHFWLLKTQAVNFPNEIAALKVSRLVPRHSCHKQLNPFIDTLGLIRVGGRLANAPITDSKKFPIVLPFKGKITQLLFEYEHCKLLHIGPQSLLAHMTNEFWPIRGRSVAKRTVSWCIQCFRSRPKFIPPFMAPFPRERVTIERPFSNIGIDYCGPFSIRSGLRRISPTKGYVCVFACLVTRAIHLELVSSLTTADFLPTLSRFMSRRGQILNIYSANGSNFVGADRELQRKFRDFNKDGKVNDFLAVKGITWHFIPPSSPHFGGLWESAGVMMTYDETTTLLCQIEAALNSRTITPLSTSPSDFTALTPGHFLVGGPLMLPPEPDVSNVPLNRLRRFQLMQSQMQGFWKRWSSEYLPQVQKRDDSLPPVHWHLVRIIKTHPGLDEIVRAATVCNSAGLEFKRPVVKLAILPTAQDEEDINIIASTF</sequence>
<comment type="caution">
    <text evidence="2">The sequence shown here is derived from an EMBL/GenBank/DDBJ whole genome shotgun (WGS) entry which is preliminary data.</text>
</comment>
<evidence type="ECO:0000313" key="3">
    <source>
        <dbReference type="Proteomes" id="UP000478052"/>
    </source>
</evidence>
<dbReference type="Gene3D" id="3.30.420.10">
    <property type="entry name" value="Ribonuclease H-like superfamily/Ribonuclease H"/>
    <property type="match status" value="1"/>
</dbReference>
<dbReference type="PANTHER" id="PTHR47331">
    <property type="entry name" value="PHD-TYPE DOMAIN-CONTAINING PROTEIN"/>
    <property type="match status" value="1"/>
</dbReference>
<evidence type="ECO:0000259" key="1">
    <source>
        <dbReference type="Pfam" id="PF18701"/>
    </source>
</evidence>
<dbReference type="Pfam" id="PF18701">
    <property type="entry name" value="DUF5641"/>
    <property type="match status" value="1"/>
</dbReference>
<dbReference type="InterPro" id="IPR040676">
    <property type="entry name" value="DUF5641"/>
</dbReference>
<reference evidence="2 3" key="1">
    <citation type="submission" date="2019-08" db="EMBL/GenBank/DDBJ databases">
        <title>Whole genome of Aphis craccivora.</title>
        <authorList>
            <person name="Voronova N.V."/>
            <person name="Shulinski R.S."/>
            <person name="Bandarenka Y.V."/>
            <person name="Zhorov D.G."/>
            <person name="Warner D."/>
        </authorList>
    </citation>
    <scope>NUCLEOTIDE SEQUENCE [LARGE SCALE GENOMIC DNA]</scope>
    <source>
        <strain evidence="2">180601</strain>
        <tissue evidence="2">Whole Body</tissue>
    </source>
</reference>
<gene>
    <name evidence="2" type="ORF">FWK35_00035639</name>
</gene>
<dbReference type="GO" id="GO:0003676">
    <property type="term" value="F:nucleic acid binding"/>
    <property type="evidence" value="ECO:0007669"/>
    <property type="project" value="InterPro"/>
</dbReference>
<dbReference type="EMBL" id="VUJU01014336">
    <property type="protein sequence ID" value="KAF0702308.1"/>
    <property type="molecule type" value="Genomic_DNA"/>
</dbReference>
<feature type="non-terminal residue" evidence="2">
    <location>
        <position position="1"/>
    </location>
</feature>
<dbReference type="SUPFAM" id="SSF53098">
    <property type="entry name" value="Ribonuclease H-like"/>
    <property type="match status" value="1"/>
</dbReference>
<dbReference type="InterPro" id="IPR036397">
    <property type="entry name" value="RNaseH_sf"/>
</dbReference>
<dbReference type="AlphaFoldDB" id="A0A6G0VMV5"/>
<dbReference type="PANTHER" id="PTHR47331:SF2">
    <property type="match status" value="1"/>
</dbReference>
<name>A0A6G0VMV5_APHCR</name>
<dbReference type="OrthoDB" id="6608137at2759"/>
<feature type="domain" description="DUF5641" evidence="1">
    <location>
        <begin position="433"/>
        <end position="481"/>
    </location>
</feature>
<evidence type="ECO:0000313" key="2">
    <source>
        <dbReference type="EMBL" id="KAF0702308.1"/>
    </source>
</evidence>
<dbReference type="InterPro" id="IPR012337">
    <property type="entry name" value="RNaseH-like_sf"/>
</dbReference>
<accession>A0A6G0VMV5</accession>
<organism evidence="2 3">
    <name type="scientific">Aphis craccivora</name>
    <name type="common">Cowpea aphid</name>
    <dbReference type="NCBI Taxonomy" id="307492"/>
    <lineage>
        <taxon>Eukaryota</taxon>
        <taxon>Metazoa</taxon>
        <taxon>Ecdysozoa</taxon>
        <taxon>Arthropoda</taxon>
        <taxon>Hexapoda</taxon>
        <taxon>Insecta</taxon>
        <taxon>Pterygota</taxon>
        <taxon>Neoptera</taxon>
        <taxon>Paraneoptera</taxon>
        <taxon>Hemiptera</taxon>
        <taxon>Sternorrhyncha</taxon>
        <taxon>Aphidomorpha</taxon>
        <taxon>Aphidoidea</taxon>
        <taxon>Aphididae</taxon>
        <taxon>Aphidini</taxon>
        <taxon>Aphis</taxon>
        <taxon>Aphis</taxon>
    </lineage>
</organism>
<dbReference type="Proteomes" id="UP000478052">
    <property type="component" value="Unassembled WGS sequence"/>
</dbReference>
<keyword evidence="3" id="KW-1185">Reference proteome</keyword>
<proteinExistence type="predicted"/>